<feature type="domain" description="RecQ mediated genome instability protein 1 OB-fold" evidence="4">
    <location>
        <begin position="87"/>
        <end position="214"/>
    </location>
</feature>
<dbReference type="GO" id="GO:0016604">
    <property type="term" value="C:nuclear body"/>
    <property type="evidence" value="ECO:0007669"/>
    <property type="project" value="TreeGrafter"/>
</dbReference>
<dbReference type="Proteomes" id="UP000886653">
    <property type="component" value="Unassembled WGS sequence"/>
</dbReference>
<dbReference type="EMBL" id="MU167563">
    <property type="protein sequence ID" value="KAG0139561.1"/>
    <property type="molecule type" value="Genomic_DNA"/>
</dbReference>
<dbReference type="GO" id="GO:0031422">
    <property type="term" value="C:RecQ family helicase-topoisomerase III complex"/>
    <property type="evidence" value="ECO:0007669"/>
    <property type="project" value="TreeGrafter"/>
</dbReference>
<evidence type="ECO:0000313" key="6">
    <source>
        <dbReference type="EMBL" id="KAG0139561.1"/>
    </source>
</evidence>
<dbReference type="SMART" id="SM01161">
    <property type="entry name" value="DUF1767"/>
    <property type="match status" value="1"/>
</dbReference>
<proteinExistence type="inferred from homology"/>
<evidence type="ECO:0000259" key="4">
    <source>
        <dbReference type="Pfam" id="PF08585"/>
    </source>
</evidence>
<dbReference type="GO" id="GO:0000724">
    <property type="term" value="P:double-strand break repair via homologous recombination"/>
    <property type="evidence" value="ECO:0007669"/>
    <property type="project" value="TreeGrafter"/>
</dbReference>
<gene>
    <name evidence="6" type="ORF">CROQUDRAFT_666322</name>
</gene>
<dbReference type="Pfam" id="PF08585">
    <property type="entry name" value="RMI1_N_C"/>
    <property type="match status" value="1"/>
</dbReference>
<dbReference type="PANTHER" id="PTHR14790:SF15">
    <property type="entry name" value="RECQ-MEDIATED GENOME INSTABILITY PROTEIN 1"/>
    <property type="match status" value="1"/>
</dbReference>
<dbReference type="AlphaFoldDB" id="A0A9P6N983"/>
<feature type="region of interest" description="Disordered" evidence="3">
    <location>
        <begin position="226"/>
        <end position="249"/>
    </location>
</feature>
<sequence>MVPSSLYSWFKSTYPTLTFEPTWIEQCCQYLQNHFDLTNSQLIKKVETQLLLSDLSCSVSSLNAPLPELLGSDRPFQSFPKEYLLPNGGILLQIQSITEIGYSALSLENTHQKKINEAKGRDRVLDLEDDEGLDRQAPIQFPRAMLKLELSDGHRTVSAIEYRRISALGLGITPLGCKLLVNNAKARRGMLLLTPENTIIKGLQVDELDAQRDQIFQTGLDFRLGRPIVFPDQPPSGEGPADHPNSQANNLVLSTSHHATQSTMITNTGPLNSRSAPTVSHSNGQARTSTSYQLSNVPSTSTSVTEPTPSASNSRSNGVSQQVIVIPDSDDEYDVDMEFEPEFLNHLP</sequence>
<dbReference type="InterPro" id="IPR042470">
    <property type="entry name" value="RMI1_N_C_sf"/>
</dbReference>
<feature type="compositionally biased region" description="Low complexity" evidence="3">
    <location>
        <begin position="297"/>
        <end position="310"/>
    </location>
</feature>
<comment type="similarity">
    <text evidence="1">Belongs to the RMI1 family.</text>
</comment>
<organism evidence="6 7">
    <name type="scientific">Cronartium quercuum f. sp. fusiforme G11</name>
    <dbReference type="NCBI Taxonomy" id="708437"/>
    <lineage>
        <taxon>Eukaryota</taxon>
        <taxon>Fungi</taxon>
        <taxon>Dikarya</taxon>
        <taxon>Basidiomycota</taxon>
        <taxon>Pucciniomycotina</taxon>
        <taxon>Pucciniomycetes</taxon>
        <taxon>Pucciniales</taxon>
        <taxon>Coleosporiaceae</taxon>
        <taxon>Cronartium</taxon>
    </lineage>
</organism>
<keyword evidence="7" id="KW-1185">Reference proteome</keyword>
<feature type="compositionally biased region" description="Polar residues" evidence="3">
    <location>
        <begin position="311"/>
        <end position="323"/>
    </location>
</feature>
<evidence type="ECO:0000256" key="3">
    <source>
        <dbReference type="SAM" id="MobiDB-lite"/>
    </source>
</evidence>
<comment type="caution">
    <text evidence="6">The sequence shown here is derived from an EMBL/GenBank/DDBJ whole genome shotgun (WGS) entry which is preliminary data.</text>
</comment>
<dbReference type="OrthoDB" id="341511at2759"/>
<dbReference type="GO" id="GO:0000712">
    <property type="term" value="P:resolution of meiotic recombination intermediates"/>
    <property type="evidence" value="ECO:0007669"/>
    <property type="project" value="TreeGrafter"/>
</dbReference>
<dbReference type="InterPro" id="IPR013894">
    <property type="entry name" value="RMI1_OB"/>
</dbReference>
<feature type="region of interest" description="Disordered" evidence="3">
    <location>
        <begin position="263"/>
        <end position="333"/>
    </location>
</feature>
<dbReference type="Pfam" id="PF21000">
    <property type="entry name" value="RMI1_N_N"/>
    <property type="match status" value="1"/>
</dbReference>
<dbReference type="PANTHER" id="PTHR14790">
    <property type="entry name" value="RECQ-MEDIATED GENOME INSTABILITY PROTEIN 1 RMI1"/>
    <property type="match status" value="1"/>
</dbReference>
<accession>A0A9P6N983</accession>
<reference evidence="6" key="1">
    <citation type="submission" date="2013-11" db="EMBL/GenBank/DDBJ databases">
        <title>Genome sequence of the fusiform rust pathogen reveals effectors for host alternation and coevolution with pine.</title>
        <authorList>
            <consortium name="DOE Joint Genome Institute"/>
            <person name="Smith K."/>
            <person name="Pendleton A."/>
            <person name="Kubisiak T."/>
            <person name="Anderson C."/>
            <person name="Salamov A."/>
            <person name="Aerts A."/>
            <person name="Riley R."/>
            <person name="Clum A."/>
            <person name="Lindquist E."/>
            <person name="Ence D."/>
            <person name="Campbell M."/>
            <person name="Kronenberg Z."/>
            <person name="Feau N."/>
            <person name="Dhillon B."/>
            <person name="Hamelin R."/>
            <person name="Burleigh J."/>
            <person name="Smith J."/>
            <person name="Yandell M."/>
            <person name="Nelson C."/>
            <person name="Grigoriev I."/>
            <person name="Davis J."/>
        </authorList>
    </citation>
    <scope>NUCLEOTIDE SEQUENCE</scope>
    <source>
        <strain evidence="6">G11</strain>
    </source>
</reference>
<evidence type="ECO:0000313" key="7">
    <source>
        <dbReference type="Proteomes" id="UP000886653"/>
    </source>
</evidence>
<name>A0A9P6N983_9BASI</name>
<dbReference type="Gene3D" id="2.40.50.770">
    <property type="entry name" value="RecQ-mediated genome instability protein Rmi1, C-terminal domain"/>
    <property type="match status" value="1"/>
</dbReference>
<evidence type="ECO:0000259" key="5">
    <source>
        <dbReference type="Pfam" id="PF21000"/>
    </source>
</evidence>
<feature type="compositionally biased region" description="Polar residues" evidence="3">
    <location>
        <begin position="263"/>
        <end position="296"/>
    </location>
</feature>
<protein>
    <recommendedName>
        <fullName evidence="2">RecQ-mediated genome instability protein 1</fullName>
    </recommendedName>
</protein>
<evidence type="ECO:0000256" key="2">
    <source>
        <dbReference type="ARBA" id="ARBA00018987"/>
    </source>
</evidence>
<feature type="domain" description="RMI1 N-terminal" evidence="5">
    <location>
        <begin position="10"/>
        <end position="56"/>
    </location>
</feature>
<evidence type="ECO:0000256" key="1">
    <source>
        <dbReference type="ARBA" id="ARBA00006395"/>
    </source>
</evidence>
<dbReference type="InterPro" id="IPR049363">
    <property type="entry name" value="RMI1_N"/>
</dbReference>